<dbReference type="InterPro" id="IPR001647">
    <property type="entry name" value="HTH_TetR"/>
</dbReference>
<evidence type="ECO:0000256" key="3">
    <source>
        <dbReference type="PROSITE-ProRule" id="PRU00335"/>
    </source>
</evidence>
<dbReference type="PROSITE" id="PS50977">
    <property type="entry name" value="HTH_TETR_2"/>
    <property type="match status" value="1"/>
</dbReference>
<keyword evidence="2 3" id="KW-0238">DNA-binding</keyword>
<evidence type="ECO:0000313" key="6">
    <source>
        <dbReference type="EMBL" id="MDR7096379.1"/>
    </source>
</evidence>
<proteinExistence type="predicted"/>
<dbReference type="PANTHER" id="PTHR30055:SF183">
    <property type="entry name" value="NUCLEOID OCCLUSION FACTOR SLMA"/>
    <property type="match status" value="1"/>
</dbReference>
<dbReference type="InterPro" id="IPR050109">
    <property type="entry name" value="HTH-type_TetR-like_transc_reg"/>
</dbReference>
<dbReference type="Proteomes" id="UP001265550">
    <property type="component" value="Unassembled WGS sequence"/>
</dbReference>
<dbReference type="InterPro" id="IPR000637">
    <property type="entry name" value="HMGI/Y_DNA-bd_CS"/>
</dbReference>
<feature type="compositionally biased region" description="Basic and acidic residues" evidence="4">
    <location>
        <begin position="33"/>
        <end position="43"/>
    </location>
</feature>
<dbReference type="PRINTS" id="PR00455">
    <property type="entry name" value="HTHTETR"/>
</dbReference>
<dbReference type="PROSITE" id="PS00354">
    <property type="entry name" value="HMGI_Y"/>
    <property type="match status" value="1"/>
</dbReference>
<evidence type="ECO:0000259" key="5">
    <source>
        <dbReference type="PROSITE" id="PS50977"/>
    </source>
</evidence>
<dbReference type="EMBL" id="JAVDWE010000014">
    <property type="protein sequence ID" value="MDR7096379.1"/>
    <property type="molecule type" value="Genomic_DNA"/>
</dbReference>
<accession>A0ABU1VFZ8</accession>
<dbReference type="InterPro" id="IPR041490">
    <property type="entry name" value="KstR2_TetR_C"/>
</dbReference>
<dbReference type="Pfam" id="PF00440">
    <property type="entry name" value="TetR_N"/>
    <property type="match status" value="1"/>
</dbReference>
<evidence type="ECO:0000256" key="1">
    <source>
        <dbReference type="ARBA" id="ARBA00023054"/>
    </source>
</evidence>
<dbReference type="SUPFAM" id="SSF46689">
    <property type="entry name" value="Homeodomain-like"/>
    <property type="match status" value="1"/>
</dbReference>
<evidence type="ECO:0000256" key="4">
    <source>
        <dbReference type="SAM" id="MobiDB-lite"/>
    </source>
</evidence>
<gene>
    <name evidence="6" type="ORF">J2X09_004136</name>
</gene>
<sequence>MAGVATRLRMMCAARSLPTFAATKRPRGRPRKTPQERNEGNRRQDIVKAAAKLFRRNGFNGTSTRDIACAVGMHSGSLFCHFKSKDALLYEVMQEGMRSALARQTIVLLAEHDAATTLRQLIRSHFDTLLGPSRDFMHAVLYESRSLNRRQQNVIAKLQGDYEATWTPVLQELASTGCLQGEVSLARHLMFGLLNGSALWFNPKKGISIDALTDAVVALCIQAPPAIRT</sequence>
<evidence type="ECO:0000256" key="2">
    <source>
        <dbReference type="ARBA" id="ARBA00023125"/>
    </source>
</evidence>
<dbReference type="InterPro" id="IPR036271">
    <property type="entry name" value="Tet_transcr_reg_TetR-rel_C_sf"/>
</dbReference>
<dbReference type="RefSeq" id="WP_310309189.1">
    <property type="nucleotide sequence ID" value="NZ_JAVDWE010000014.1"/>
</dbReference>
<dbReference type="Pfam" id="PF17932">
    <property type="entry name" value="TetR_C_24"/>
    <property type="match status" value="1"/>
</dbReference>
<dbReference type="SUPFAM" id="SSF48498">
    <property type="entry name" value="Tetracyclin repressor-like, C-terminal domain"/>
    <property type="match status" value="1"/>
</dbReference>
<reference evidence="6 7" key="1">
    <citation type="submission" date="2023-07" db="EMBL/GenBank/DDBJ databases">
        <title>Sorghum-associated microbial communities from plants grown in Nebraska, USA.</title>
        <authorList>
            <person name="Schachtman D."/>
        </authorList>
    </citation>
    <scope>NUCLEOTIDE SEQUENCE [LARGE SCALE GENOMIC DNA]</scope>
    <source>
        <strain evidence="6 7">BE240</strain>
    </source>
</reference>
<name>A0ABU1VFZ8_9BURK</name>
<dbReference type="Gene3D" id="1.10.357.10">
    <property type="entry name" value="Tetracycline Repressor, domain 2"/>
    <property type="match status" value="1"/>
</dbReference>
<evidence type="ECO:0000313" key="7">
    <source>
        <dbReference type="Proteomes" id="UP001265550"/>
    </source>
</evidence>
<keyword evidence="7" id="KW-1185">Reference proteome</keyword>
<feature type="region of interest" description="Disordered" evidence="4">
    <location>
        <begin position="19"/>
        <end position="43"/>
    </location>
</feature>
<dbReference type="PANTHER" id="PTHR30055">
    <property type="entry name" value="HTH-TYPE TRANSCRIPTIONAL REGULATOR RUTR"/>
    <property type="match status" value="1"/>
</dbReference>
<dbReference type="InterPro" id="IPR009057">
    <property type="entry name" value="Homeodomain-like_sf"/>
</dbReference>
<organism evidence="6 7">
    <name type="scientific">Hydrogenophaga laconesensis</name>
    <dbReference type="NCBI Taxonomy" id="1805971"/>
    <lineage>
        <taxon>Bacteria</taxon>
        <taxon>Pseudomonadati</taxon>
        <taxon>Pseudomonadota</taxon>
        <taxon>Betaproteobacteria</taxon>
        <taxon>Burkholderiales</taxon>
        <taxon>Comamonadaceae</taxon>
        <taxon>Hydrogenophaga</taxon>
    </lineage>
</organism>
<feature type="domain" description="HTH tetR-type" evidence="5">
    <location>
        <begin position="40"/>
        <end position="100"/>
    </location>
</feature>
<feature type="DNA-binding region" description="H-T-H motif" evidence="3">
    <location>
        <begin position="63"/>
        <end position="82"/>
    </location>
</feature>
<comment type="caution">
    <text evidence="6">The sequence shown here is derived from an EMBL/GenBank/DDBJ whole genome shotgun (WGS) entry which is preliminary data.</text>
</comment>
<protein>
    <submittedName>
        <fullName evidence="6">AcrR family transcriptional regulator</fullName>
    </submittedName>
</protein>
<keyword evidence="1" id="KW-0175">Coiled coil</keyword>